<dbReference type="Pfam" id="PF00431">
    <property type="entry name" value="CUB"/>
    <property type="match status" value="1"/>
</dbReference>
<dbReference type="PANTHER" id="PTHR46908">
    <property type="entry name" value="CUBILIN-LIKE PROTEIN"/>
    <property type="match status" value="1"/>
</dbReference>
<dbReference type="CDD" id="cd00041">
    <property type="entry name" value="CUB"/>
    <property type="match status" value="1"/>
</dbReference>
<dbReference type="PROSITE" id="PS01180">
    <property type="entry name" value="CUB"/>
    <property type="match status" value="1"/>
</dbReference>
<dbReference type="SUPFAM" id="SSF57535">
    <property type="entry name" value="Complement control module/SCR domain"/>
    <property type="match status" value="1"/>
</dbReference>
<dbReference type="InterPro" id="IPR002889">
    <property type="entry name" value="WSC_carb-bd"/>
</dbReference>
<proteinExistence type="predicted"/>
<dbReference type="InterPro" id="IPR000436">
    <property type="entry name" value="Sushi_SCR_CCP_dom"/>
</dbReference>
<evidence type="ECO:0000256" key="1">
    <source>
        <dbReference type="ARBA" id="ARBA00023157"/>
    </source>
</evidence>
<dbReference type="CDD" id="cd00033">
    <property type="entry name" value="CCP"/>
    <property type="match status" value="1"/>
</dbReference>
<sequence length="676" mass="74280">MDVTIEKCLSACRLNSHTYGRLGRGSICQCGSDDNFGSRQPNSVCSTSCTGNPRQACGGGTGIYSYYRALLGSESGTYTASSGSIVSPNFPGFYEAGINGDWTIMFDQQTTILLEFEFLDIYVEDKLEILARPSGDKISFDSTALQEYRLAGNSFEVKFTTSEDARDMLAGFWLRYSDLNVMPPTDSPGDMQTVASGTGQECGDFGSLLGQILSPKDIINDRILFYNRTFDCDLILTGLRMDVEEPVTFNLTLWRETGGTISPIKSVTFDTRSAEEMSVATFPLSQNDRLMIRKGDRISFDLGNSPFLAAIQELGDTECDEKILKRSEIQDSERARCEDVRHARLISEFPTILEGDSVEVVCDQYYHLTNSSSRSAICGRDGNFDRQINCSKICPEFIGSTDSLLDNRTMTDPAGLILLNIGEPFSCRGSVTSVTVYSEPNRIFVLSSWVPRGNAFELLDESSVSVGASDFALPGLQRNIILQKELTFLEGSILGISYTINNSIIYGLGPNDPDLREYLVWPLPVGNTLPNELSSEASTNSSRSFSLRLRLQVVSKCFLDRLPVQAVVNASSPEVLDYIPDGFVQAGDSVTLTCPSGVQPNADNFQCEQTGNFDVTPECNSTSGTSFTLLWTVLVMALVVLGVGFCGVIWLALYWLCTIPESGRKVDPVEEYILNR</sequence>
<keyword evidence="7" id="KW-1185">Reference proteome</keyword>
<dbReference type="OrthoDB" id="4781at2759"/>
<keyword evidence="1" id="KW-1015">Disulfide bond</keyword>
<keyword evidence="3" id="KW-0472">Membrane</keyword>
<reference evidence="6 7" key="1">
    <citation type="journal article" date="2017" name="PLoS Biol.">
        <title>The sea cucumber genome provides insights into morphological evolution and visceral regeneration.</title>
        <authorList>
            <person name="Zhang X."/>
            <person name="Sun L."/>
            <person name="Yuan J."/>
            <person name="Sun Y."/>
            <person name="Gao Y."/>
            <person name="Zhang L."/>
            <person name="Li S."/>
            <person name="Dai H."/>
            <person name="Hamel J.F."/>
            <person name="Liu C."/>
            <person name="Yu Y."/>
            <person name="Liu S."/>
            <person name="Lin W."/>
            <person name="Guo K."/>
            <person name="Jin S."/>
            <person name="Xu P."/>
            <person name="Storey K.B."/>
            <person name="Huan P."/>
            <person name="Zhang T."/>
            <person name="Zhou Y."/>
            <person name="Zhang J."/>
            <person name="Lin C."/>
            <person name="Li X."/>
            <person name="Xing L."/>
            <person name="Huo D."/>
            <person name="Sun M."/>
            <person name="Wang L."/>
            <person name="Mercier A."/>
            <person name="Li F."/>
            <person name="Yang H."/>
            <person name="Xiang J."/>
        </authorList>
    </citation>
    <scope>NUCLEOTIDE SEQUENCE [LARGE SCALE GENOMIC DNA]</scope>
    <source>
        <strain evidence="6">Shaxun</strain>
        <tissue evidence="6">Muscle</tissue>
    </source>
</reference>
<dbReference type="SMART" id="SM00042">
    <property type="entry name" value="CUB"/>
    <property type="match status" value="1"/>
</dbReference>
<evidence type="ECO:0000256" key="2">
    <source>
        <dbReference type="PROSITE-ProRule" id="PRU00059"/>
    </source>
</evidence>
<keyword evidence="3" id="KW-0812">Transmembrane</keyword>
<feature type="non-terminal residue" evidence="6">
    <location>
        <position position="676"/>
    </location>
</feature>
<protein>
    <submittedName>
        <fullName evidence="6">Uncharacterized protein</fullName>
    </submittedName>
</protein>
<dbReference type="AlphaFoldDB" id="A0A2G8JLW8"/>
<dbReference type="PROSITE" id="PS51212">
    <property type="entry name" value="WSC"/>
    <property type="match status" value="1"/>
</dbReference>
<gene>
    <name evidence="6" type="ORF">BSL78_26413</name>
</gene>
<feature type="domain" description="CUB" evidence="4">
    <location>
        <begin position="57"/>
        <end position="179"/>
    </location>
</feature>
<dbReference type="Pfam" id="PF01822">
    <property type="entry name" value="WSC"/>
    <property type="match status" value="1"/>
</dbReference>
<evidence type="ECO:0000313" key="6">
    <source>
        <dbReference type="EMBL" id="PIK36754.1"/>
    </source>
</evidence>
<name>A0A2G8JLW8_STIJA</name>
<accession>A0A2G8JLW8</accession>
<feature type="domain" description="WSC" evidence="5">
    <location>
        <begin position="1"/>
        <end position="70"/>
    </location>
</feature>
<dbReference type="Proteomes" id="UP000230750">
    <property type="component" value="Unassembled WGS sequence"/>
</dbReference>
<comment type="caution">
    <text evidence="2">Lacks conserved residue(s) required for the propagation of feature annotation.</text>
</comment>
<dbReference type="InterPro" id="IPR000859">
    <property type="entry name" value="CUB_dom"/>
</dbReference>
<dbReference type="SUPFAM" id="SSF49854">
    <property type="entry name" value="Spermadhesin, CUB domain"/>
    <property type="match status" value="1"/>
</dbReference>
<dbReference type="EMBL" id="MRZV01001622">
    <property type="protein sequence ID" value="PIK36754.1"/>
    <property type="molecule type" value="Genomic_DNA"/>
</dbReference>
<organism evidence="6 7">
    <name type="scientific">Stichopus japonicus</name>
    <name type="common">Sea cucumber</name>
    <dbReference type="NCBI Taxonomy" id="307972"/>
    <lineage>
        <taxon>Eukaryota</taxon>
        <taxon>Metazoa</taxon>
        <taxon>Echinodermata</taxon>
        <taxon>Eleutherozoa</taxon>
        <taxon>Echinozoa</taxon>
        <taxon>Holothuroidea</taxon>
        <taxon>Aspidochirotacea</taxon>
        <taxon>Aspidochirotida</taxon>
        <taxon>Stichopodidae</taxon>
        <taxon>Apostichopus</taxon>
    </lineage>
</organism>
<evidence type="ECO:0000313" key="7">
    <source>
        <dbReference type="Proteomes" id="UP000230750"/>
    </source>
</evidence>
<dbReference type="InterPro" id="IPR052129">
    <property type="entry name" value="Spermadhesin-Link_domain"/>
</dbReference>
<dbReference type="InterPro" id="IPR035976">
    <property type="entry name" value="Sushi/SCR/CCP_sf"/>
</dbReference>
<dbReference type="PANTHER" id="PTHR46908:SF8">
    <property type="entry name" value="C-TYPE LECTIN DOMAIN-CONTAINING PROTEIN"/>
    <property type="match status" value="1"/>
</dbReference>
<keyword evidence="3" id="KW-1133">Transmembrane helix</keyword>
<evidence type="ECO:0000259" key="4">
    <source>
        <dbReference type="PROSITE" id="PS01180"/>
    </source>
</evidence>
<feature type="transmembrane region" description="Helical" evidence="3">
    <location>
        <begin position="629"/>
        <end position="656"/>
    </location>
</feature>
<dbReference type="STRING" id="307972.A0A2G8JLW8"/>
<evidence type="ECO:0000256" key="3">
    <source>
        <dbReference type="SAM" id="Phobius"/>
    </source>
</evidence>
<dbReference type="Gene3D" id="2.60.120.290">
    <property type="entry name" value="Spermadhesin, CUB domain"/>
    <property type="match status" value="1"/>
</dbReference>
<comment type="caution">
    <text evidence="6">The sequence shown here is derived from an EMBL/GenBank/DDBJ whole genome shotgun (WGS) entry which is preliminary data.</text>
</comment>
<dbReference type="InterPro" id="IPR035914">
    <property type="entry name" value="Sperma_CUB_dom_sf"/>
</dbReference>
<evidence type="ECO:0000259" key="5">
    <source>
        <dbReference type="PROSITE" id="PS51212"/>
    </source>
</evidence>